<evidence type="ECO:0000256" key="7">
    <source>
        <dbReference type="ARBA" id="ARBA00023136"/>
    </source>
</evidence>
<dbReference type="GO" id="GO:0005886">
    <property type="term" value="C:plasma membrane"/>
    <property type="evidence" value="ECO:0007669"/>
    <property type="project" value="UniProtKB-SubCell"/>
</dbReference>
<keyword evidence="5" id="KW-0862">Zinc</keyword>
<dbReference type="PANTHER" id="PTHR11040:SF211">
    <property type="entry name" value="ZINC TRANSPORTER ZIP11"/>
    <property type="match status" value="1"/>
</dbReference>
<dbReference type="Pfam" id="PF02535">
    <property type="entry name" value="Zip"/>
    <property type="match status" value="1"/>
</dbReference>
<dbReference type="AlphaFoldDB" id="A0A0P9AGP5"/>
<dbReference type="RefSeq" id="WP_201779695.1">
    <property type="nucleotide sequence ID" value="NZ_LKET01000029.1"/>
</dbReference>
<evidence type="ECO:0000256" key="8">
    <source>
        <dbReference type="SAM" id="Phobius"/>
    </source>
</evidence>
<evidence type="ECO:0000256" key="4">
    <source>
        <dbReference type="ARBA" id="ARBA00022692"/>
    </source>
</evidence>
<comment type="similarity">
    <text evidence="2">Belongs to the ZIP transporter (TC 2.A.5) family.</text>
</comment>
<feature type="transmembrane region" description="Helical" evidence="8">
    <location>
        <begin position="63"/>
        <end position="83"/>
    </location>
</feature>
<sequence length="244" mass="25388">MNSLLTITMIGTLTGIAGTGMGGLMALLWKNPGNKFMSIILGASGGLMLSVVTFDLLPEAFELGGIPTSILGMMIGIFMTALIDEMLPDFNNIAKGRGKYFKMGLLLAFGLALHNFPEGLAIGSGFTAGRNIGISLALVIGLHDIPEGMAVAAPMSMSGVNKIKIFIFTIATAIPTGIGAFVGGILGEISPVFVTLCLSFAGGTMLYIVCGDLIPKSRNLYEELLSTFGILFGIIIGIIITSMA</sequence>
<keyword evidence="10" id="KW-1185">Reference proteome</keyword>
<comment type="caution">
    <text evidence="9">The sequence shown here is derived from an EMBL/GenBank/DDBJ whole genome shotgun (WGS) entry which is preliminary data.</text>
</comment>
<reference evidence="9 10" key="1">
    <citation type="submission" date="2015-09" db="EMBL/GenBank/DDBJ databases">
        <title>Genome sequence of Oxobacter pfennigii DSM 3222.</title>
        <authorList>
            <person name="Poehlein A."/>
            <person name="Bengelsdorf F.R."/>
            <person name="Schiel-Bengelsdorf B."/>
            <person name="Duerre P."/>
            <person name="Daniel R."/>
        </authorList>
    </citation>
    <scope>NUCLEOTIDE SEQUENCE [LARGE SCALE GENOMIC DNA]</scope>
    <source>
        <strain evidence="9 10">DSM 3222</strain>
    </source>
</reference>
<evidence type="ECO:0000313" key="10">
    <source>
        <dbReference type="Proteomes" id="UP000050326"/>
    </source>
</evidence>
<gene>
    <name evidence="9" type="primary">zupT_1</name>
    <name evidence="9" type="ORF">OXPF_16960</name>
</gene>
<accession>A0A0P9AGP5</accession>
<feature type="transmembrane region" description="Helical" evidence="8">
    <location>
        <begin position="6"/>
        <end position="29"/>
    </location>
</feature>
<dbReference type="PATRIC" id="fig|36849.3.peg.1790"/>
<dbReference type="GO" id="GO:0005385">
    <property type="term" value="F:zinc ion transmembrane transporter activity"/>
    <property type="evidence" value="ECO:0007669"/>
    <property type="project" value="TreeGrafter"/>
</dbReference>
<dbReference type="PANTHER" id="PTHR11040">
    <property type="entry name" value="ZINC/IRON TRANSPORTER"/>
    <property type="match status" value="1"/>
</dbReference>
<keyword evidence="4 8" id="KW-0812">Transmembrane</keyword>
<dbReference type="InterPro" id="IPR003689">
    <property type="entry name" value="ZIP"/>
</dbReference>
<evidence type="ECO:0000256" key="2">
    <source>
        <dbReference type="ARBA" id="ARBA00006939"/>
    </source>
</evidence>
<name>A0A0P9AGP5_9CLOT</name>
<feature type="transmembrane region" description="Helical" evidence="8">
    <location>
        <begin position="165"/>
        <end position="186"/>
    </location>
</feature>
<feature type="transmembrane region" description="Helical" evidence="8">
    <location>
        <begin position="192"/>
        <end position="213"/>
    </location>
</feature>
<dbReference type="Proteomes" id="UP000050326">
    <property type="component" value="Unassembled WGS sequence"/>
</dbReference>
<keyword evidence="3" id="KW-1003">Cell membrane</keyword>
<dbReference type="EMBL" id="LKET01000029">
    <property type="protein sequence ID" value="KPU44613.1"/>
    <property type="molecule type" value="Genomic_DNA"/>
</dbReference>
<keyword evidence="6 8" id="KW-1133">Transmembrane helix</keyword>
<evidence type="ECO:0000313" key="9">
    <source>
        <dbReference type="EMBL" id="KPU44613.1"/>
    </source>
</evidence>
<comment type="subcellular location">
    <subcellularLocation>
        <location evidence="1">Cell membrane</location>
        <topology evidence="1">Multi-pass membrane protein</topology>
    </subcellularLocation>
</comment>
<dbReference type="STRING" id="36849.OXPF_16960"/>
<organism evidence="9 10">
    <name type="scientific">Oxobacter pfennigii</name>
    <dbReference type="NCBI Taxonomy" id="36849"/>
    <lineage>
        <taxon>Bacteria</taxon>
        <taxon>Bacillati</taxon>
        <taxon>Bacillota</taxon>
        <taxon>Clostridia</taxon>
        <taxon>Eubacteriales</taxon>
        <taxon>Clostridiaceae</taxon>
        <taxon>Oxobacter</taxon>
    </lineage>
</organism>
<evidence type="ECO:0000256" key="3">
    <source>
        <dbReference type="ARBA" id="ARBA00022475"/>
    </source>
</evidence>
<proteinExistence type="inferred from homology"/>
<evidence type="ECO:0000256" key="5">
    <source>
        <dbReference type="ARBA" id="ARBA00022833"/>
    </source>
</evidence>
<evidence type="ECO:0000256" key="1">
    <source>
        <dbReference type="ARBA" id="ARBA00004651"/>
    </source>
</evidence>
<evidence type="ECO:0000256" key="6">
    <source>
        <dbReference type="ARBA" id="ARBA00022989"/>
    </source>
</evidence>
<keyword evidence="7 8" id="KW-0472">Membrane</keyword>
<feature type="transmembrane region" description="Helical" evidence="8">
    <location>
        <begin position="36"/>
        <end position="57"/>
    </location>
</feature>
<protein>
    <submittedName>
        <fullName evidence="9">Zinc transporter ZupT</fullName>
    </submittedName>
</protein>
<feature type="transmembrane region" description="Helical" evidence="8">
    <location>
        <begin position="225"/>
        <end position="243"/>
    </location>
</feature>